<keyword evidence="2 7" id="KW-0812">Transmembrane</keyword>
<feature type="transmembrane region" description="Helical" evidence="7">
    <location>
        <begin position="21"/>
        <end position="38"/>
    </location>
</feature>
<evidence type="ECO:0000256" key="7">
    <source>
        <dbReference type="SAM" id="Phobius"/>
    </source>
</evidence>
<evidence type="ECO:0000259" key="9">
    <source>
        <dbReference type="PROSITE" id="PS50929"/>
    </source>
</evidence>
<feature type="domain" description="ABC transporter" evidence="8">
    <location>
        <begin position="339"/>
        <end position="577"/>
    </location>
</feature>
<dbReference type="Gene3D" id="3.40.50.300">
    <property type="entry name" value="P-loop containing nucleotide triphosphate hydrolases"/>
    <property type="match status" value="1"/>
</dbReference>
<evidence type="ECO:0000256" key="6">
    <source>
        <dbReference type="ARBA" id="ARBA00023136"/>
    </source>
</evidence>
<dbReference type="Gene3D" id="1.20.1560.10">
    <property type="entry name" value="ABC transporter type 1, transmembrane domain"/>
    <property type="match status" value="1"/>
</dbReference>
<keyword evidence="6 7" id="KW-0472">Membrane</keyword>
<dbReference type="PANTHER" id="PTHR24221">
    <property type="entry name" value="ATP-BINDING CASSETTE SUB-FAMILY B"/>
    <property type="match status" value="1"/>
</dbReference>
<name>A0ABV3W2G3_9BACI</name>
<organism evidence="10 11">
    <name type="scientific">Lysinibacillus xylanilyticus</name>
    <dbReference type="NCBI Taxonomy" id="582475"/>
    <lineage>
        <taxon>Bacteria</taxon>
        <taxon>Bacillati</taxon>
        <taxon>Bacillota</taxon>
        <taxon>Bacilli</taxon>
        <taxon>Bacillales</taxon>
        <taxon>Bacillaceae</taxon>
        <taxon>Lysinibacillus</taxon>
    </lineage>
</organism>
<dbReference type="SUPFAM" id="SSF90123">
    <property type="entry name" value="ABC transporter transmembrane region"/>
    <property type="match status" value="1"/>
</dbReference>
<dbReference type="PROSITE" id="PS00211">
    <property type="entry name" value="ABC_TRANSPORTER_1"/>
    <property type="match status" value="1"/>
</dbReference>
<evidence type="ECO:0000256" key="2">
    <source>
        <dbReference type="ARBA" id="ARBA00022692"/>
    </source>
</evidence>
<dbReference type="InterPro" id="IPR003593">
    <property type="entry name" value="AAA+_ATPase"/>
</dbReference>
<evidence type="ECO:0000256" key="3">
    <source>
        <dbReference type="ARBA" id="ARBA00022741"/>
    </source>
</evidence>
<dbReference type="PANTHER" id="PTHR24221:SF646">
    <property type="entry name" value="HAEMOLYSIN SECRETION ATP-BINDING PROTEIN"/>
    <property type="match status" value="1"/>
</dbReference>
<reference evidence="10 11" key="1">
    <citation type="submission" date="2024-07" db="EMBL/GenBank/DDBJ databases">
        <title>Characterization of a bacterium isolated from hydrolysated instant sea cucumber by whole-genome sequencing and metabolomics.</title>
        <authorList>
            <person name="Luo X."/>
            <person name="Zhang Z."/>
            <person name="Zheng Z."/>
            <person name="Zhang W."/>
            <person name="Ming T."/>
            <person name="Jiao L."/>
            <person name="Su X."/>
            <person name="Kong F."/>
            <person name="Xu J."/>
        </authorList>
    </citation>
    <scope>NUCLEOTIDE SEQUENCE [LARGE SCALE GENOMIC DNA]</scope>
    <source>
        <strain evidence="10 11">XL-2024</strain>
    </source>
</reference>
<proteinExistence type="predicted"/>
<dbReference type="InterPro" id="IPR011527">
    <property type="entry name" value="ABC1_TM_dom"/>
</dbReference>
<dbReference type="PROSITE" id="PS50929">
    <property type="entry name" value="ABC_TM1F"/>
    <property type="match status" value="1"/>
</dbReference>
<feature type="domain" description="ABC transmembrane type-1" evidence="9">
    <location>
        <begin position="18"/>
        <end position="304"/>
    </location>
</feature>
<comment type="subcellular location">
    <subcellularLocation>
        <location evidence="1">Cell membrane</location>
        <topology evidence="1">Multi-pass membrane protein</topology>
    </subcellularLocation>
</comment>
<dbReference type="InterPro" id="IPR039421">
    <property type="entry name" value="Type_1_exporter"/>
</dbReference>
<dbReference type="InterPro" id="IPR017871">
    <property type="entry name" value="ABC_transporter-like_CS"/>
</dbReference>
<dbReference type="PROSITE" id="PS50893">
    <property type="entry name" value="ABC_TRANSPORTER_2"/>
    <property type="match status" value="1"/>
</dbReference>
<feature type="transmembrane region" description="Helical" evidence="7">
    <location>
        <begin position="135"/>
        <end position="153"/>
    </location>
</feature>
<evidence type="ECO:0000313" key="11">
    <source>
        <dbReference type="Proteomes" id="UP001558534"/>
    </source>
</evidence>
<dbReference type="EMBL" id="JBFRHK010000015">
    <property type="protein sequence ID" value="MEX3747387.1"/>
    <property type="molecule type" value="Genomic_DNA"/>
</dbReference>
<accession>A0ABV3W2G3</accession>
<dbReference type="InterPro" id="IPR003439">
    <property type="entry name" value="ABC_transporter-like_ATP-bd"/>
</dbReference>
<evidence type="ECO:0000256" key="4">
    <source>
        <dbReference type="ARBA" id="ARBA00022840"/>
    </source>
</evidence>
<feature type="transmembrane region" description="Helical" evidence="7">
    <location>
        <begin position="159"/>
        <end position="178"/>
    </location>
</feature>
<comment type="caution">
    <text evidence="10">The sequence shown here is derived from an EMBL/GenBank/DDBJ whole genome shotgun (WGS) entry which is preliminary data.</text>
</comment>
<keyword evidence="3" id="KW-0547">Nucleotide-binding</keyword>
<keyword evidence="11" id="KW-1185">Reference proteome</keyword>
<protein>
    <submittedName>
        <fullName evidence="10">ABC transporter ATP-binding protein</fullName>
    </submittedName>
</protein>
<keyword evidence="4 10" id="KW-0067">ATP-binding</keyword>
<evidence type="ECO:0000259" key="8">
    <source>
        <dbReference type="PROSITE" id="PS50893"/>
    </source>
</evidence>
<dbReference type="SUPFAM" id="SSF52540">
    <property type="entry name" value="P-loop containing nucleoside triphosphate hydrolases"/>
    <property type="match status" value="1"/>
</dbReference>
<feature type="transmembrane region" description="Helical" evidence="7">
    <location>
        <begin position="246"/>
        <end position="267"/>
    </location>
</feature>
<evidence type="ECO:0000256" key="1">
    <source>
        <dbReference type="ARBA" id="ARBA00004651"/>
    </source>
</evidence>
<dbReference type="RefSeq" id="WP_368637937.1">
    <property type="nucleotide sequence ID" value="NZ_JBFRHK010000015.1"/>
</dbReference>
<gene>
    <name evidence="10" type="ORF">AB1300_19950</name>
</gene>
<sequence>MLFYIINFYIKNCLKLSIFNIILKIINGFSPVISIYFFQLLINEILNYINGESELKKLIILFLLQILLLIIPYSINHLLSINEQILTNKVTKILTNEIFFKTSQTEFLNFENPEFYDSYQRVISNKENLNNAFNALTYLVSALISLISSLALLTIIDNLVVIIVILGVIPYFIIQLKFSKKNFLFLSNLIPIHRKEQYISFVLSQRDMLKETIIFNSFDFFVKRWNNYFHEYTDSEINFTKIKTKYLFLSEIILVLTYAFSGIIVILNLQTSTTAGGVLATLQAIQLLQSNLSLSTKYFSDYKNSSYFIKDFLEFVKTPGKSEKEYSVSIKEEFRIKNIKIKDLSFKYPNMNENILKNINLEINYGEKVAIVGQNGSGKTTLMKTILGLYSNKSENIKINNIKFNDLDIKKYQEKISVLFQDFVHYELTVNENISFENDENCDNSRIKNVINKVGLTEFVENLPHKYDSVLGRQFEGGNELSGGQWQKIALARALYRNSDLIVLDEPSSALDPIAEKEIMNNLLNIYEGSILFVTHRLKIAALADRIIVLKNGVIIEEGTHQELINKKGYYNEMYNAQNNIHNIEFAFCE</sequence>
<dbReference type="InterPro" id="IPR036640">
    <property type="entry name" value="ABC1_TM_sf"/>
</dbReference>
<dbReference type="InterPro" id="IPR027417">
    <property type="entry name" value="P-loop_NTPase"/>
</dbReference>
<evidence type="ECO:0000313" key="10">
    <source>
        <dbReference type="EMBL" id="MEX3747387.1"/>
    </source>
</evidence>
<dbReference type="GO" id="GO:0005524">
    <property type="term" value="F:ATP binding"/>
    <property type="evidence" value="ECO:0007669"/>
    <property type="project" value="UniProtKB-KW"/>
</dbReference>
<evidence type="ECO:0000256" key="5">
    <source>
        <dbReference type="ARBA" id="ARBA00022989"/>
    </source>
</evidence>
<dbReference type="Pfam" id="PF00005">
    <property type="entry name" value="ABC_tran"/>
    <property type="match status" value="1"/>
</dbReference>
<dbReference type="SMART" id="SM00382">
    <property type="entry name" value="AAA"/>
    <property type="match status" value="1"/>
</dbReference>
<feature type="transmembrane region" description="Helical" evidence="7">
    <location>
        <begin position="58"/>
        <end position="79"/>
    </location>
</feature>
<keyword evidence="5 7" id="KW-1133">Transmembrane helix</keyword>
<dbReference type="Proteomes" id="UP001558534">
    <property type="component" value="Unassembled WGS sequence"/>
</dbReference>